<evidence type="ECO:0000256" key="1">
    <source>
        <dbReference type="ARBA" id="ARBA00001966"/>
    </source>
</evidence>
<keyword evidence="4" id="KW-0479">Metal-binding</keyword>
<dbReference type="InterPro" id="IPR007197">
    <property type="entry name" value="rSAM"/>
</dbReference>
<keyword evidence="6" id="KW-0411">Iron-sulfur</keyword>
<dbReference type="KEGG" id="pcor:KS4_07590"/>
<dbReference type="SFLD" id="SFLDS00029">
    <property type="entry name" value="Radical_SAM"/>
    <property type="match status" value="1"/>
</dbReference>
<dbReference type="PANTHER" id="PTHR11228">
    <property type="entry name" value="RADICAL SAM DOMAIN PROTEIN"/>
    <property type="match status" value="1"/>
</dbReference>
<dbReference type="NCBIfam" id="TIGR04053">
    <property type="entry name" value="TIGR04053 family radical SAM/SPASM domain-containing protein"/>
    <property type="match status" value="1"/>
</dbReference>
<keyword evidence="2" id="KW-0004">4Fe-4S</keyword>
<evidence type="ECO:0000256" key="2">
    <source>
        <dbReference type="ARBA" id="ARBA00022485"/>
    </source>
</evidence>
<evidence type="ECO:0000256" key="4">
    <source>
        <dbReference type="ARBA" id="ARBA00022723"/>
    </source>
</evidence>
<dbReference type="GO" id="GO:0046872">
    <property type="term" value="F:metal ion binding"/>
    <property type="evidence" value="ECO:0007669"/>
    <property type="project" value="UniProtKB-KW"/>
</dbReference>
<keyword evidence="3" id="KW-0949">S-adenosyl-L-methionine</keyword>
<dbReference type="PANTHER" id="PTHR11228:SF34">
    <property type="entry name" value="TUNGSTEN-CONTAINING ALDEHYDE FERREDOXIN OXIDOREDUCTASE COFACTOR MODIFYING PROTEIN"/>
    <property type="match status" value="1"/>
</dbReference>
<dbReference type="PROSITE" id="PS51918">
    <property type="entry name" value="RADICAL_SAM"/>
    <property type="match status" value="1"/>
</dbReference>
<dbReference type="PIRSF" id="PIRSF037420">
    <property type="entry name" value="PQQ_syn_pqqE"/>
    <property type="match status" value="1"/>
</dbReference>
<dbReference type="InterPro" id="IPR017200">
    <property type="entry name" value="PqqE-like"/>
</dbReference>
<evidence type="ECO:0000313" key="10">
    <source>
        <dbReference type="Proteomes" id="UP000317369"/>
    </source>
</evidence>
<feature type="compositionally biased region" description="Basic and acidic residues" evidence="7">
    <location>
        <begin position="259"/>
        <end position="270"/>
    </location>
</feature>
<dbReference type="SFLD" id="SFLDG01386">
    <property type="entry name" value="main_SPASM_domain-containing"/>
    <property type="match status" value="1"/>
</dbReference>
<evidence type="ECO:0000256" key="6">
    <source>
        <dbReference type="ARBA" id="ARBA00023014"/>
    </source>
</evidence>
<dbReference type="Proteomes" id="UP000317369">
    <property type="component" value="Chromosome"/>
</dbReference>
<dbReference type="Gene3D" id="3.20.20.70">
    <property type="entry name" value="Aldolase class I"/>
    <property type="match status" value="1"/>
</dbReference>
<proteinExistence type="predicted"/>
<dbReference type="GO" id="GO:0003824">
    <property type="term" value="F:catalytic activity"/>
    <property type="evidence" value="ECO:0007669"/>
    <property type="project" value="InterPro"/>
</dbReference>
<dbReference type="AlphaFoldDB" id="A0A517YR64"/>
<gene>
    <name evidence="9" type="primary">albA_1</name>
    <name evidence="9" type="ORF">KS4_07590</name>
</gene>
<evidence type="ECO:0000259" key="8">
    <source>
        <dbReference type="PROSITE" id="PS51918"/>
    </source>
</evidence>
<feature type="compositionally biased region" description="Polar residues" evidence="7">
    <location>
        <begin position="271"/>
        <end position="289"/>
    </location>
</feature>
<dbReference type="CDD" id="cd01335">
    <property type="entry name" value="Radical_SAM"/>
    <property type="match status" value="1"/>
</dbReference>
<dbReference type="GO" id="GO:0051539">
    <property type="term" value="F:4 iron, 4 sulfur cluster binding"/>
    <property type="evidence" value="ECO:0007669"/>
    <property type="project" value="UniProtKB-KW"/>
</dbReference>
<dbReference type="CDD" id="cd21123">
    <property type="entry name" value="SPASM_MftC-like"/>
    <property type="match status" value="1"/>
</dbReference>
<evidence type="ECO:0000313" key="9">
    <source>
        <dbReference type="EMBL" id="QDU32725.1"/>
    </source>
</evidence>
<feature type="region of interest" description="Disordered" evidence="7">
    <location>
        <begin position="259"/>
        <end position="291"/>
    </location>
</feature>
<feature type="domain" description="Radical SAM core" evidence="8">
    <location>
        <begin position="13"/>
        <end position="226"/>
    </location>
</feature>
<protein>
    <submittedName>
        <fullName evidence="9">Antilisterial bacteriocin subtilosin biosynthesis protein AlbA</fullName>
    </submittedName>
</protein>
<organism evidence="9 10">
    <name type="scientific">Poriferisphaera corsica</name>
    <dbReference type="NCBI Taxonomy" id="2528020"/>
    <lineage>
        <taxon>Bacteria</taxon>
        <taxon>Pseudomonadati</taxon>
        <taxon>Planctomycetota</taxon>
        <taxon>Phycisphaerae</taxon>
        <taxon>Phycisphaerales</taxon>
        <taxon>Phycisphaeraceae</taxon>
        <taxon>Poriferisphaera</taxon>
    </lineage>
</organism>
<dbReference type="SUPFAM" id="SSF102114">
    <property type="entry name" value="Radical SAM enzymes"/>
    <property type="match status" value="1"/>
</dbReference>
<evidence type="ECO:0000256" key="3">
    <source>
        <dbReference type="ARBA" id="ARBA00022691"/>
    </source>
</evidence>
<dbReference type="InterPro" id="IPR058240">
    <property type="entry name" value="rSAM_sf"/>
</dbReference>
<accession>A0A517YR64</accession>
<keyword evidence="10" id="KW-1185">Reference proteome</keyword>
<dbReference type="EMBL" id="CP036425">
    <property type="protein sequence ID" value="QDU32725.1"/>
    <property type="molecule type" value="Genomic_DNA"/>
</dbReference>
<dbReference type="Pfam" id="PF04055">
    <property type="entry name" value="Radical_SAM"/>
    <property type="match status" value="1"/>
</dbReference>
<dbReference type="SFLD" id="SFLDG01067">
    <property type="entry name" value="SPASM/twitch_domain_containing"/>
    <property type="match status" value="1"/>
</dbReference>
<keyword evidence="5" id="KW-0408">Iron</keyword>
<dbReference type="InterPro" id="IPR050377">
    <property type="entry name" value="Radical_SAM_PqqE_MftC-like"/>
</dbReference>
<evidence type="ECO:0000256" key="7">
    <source>
        <dbReference type="SAM" id="MobiDB-lite"/>
    </source>
</evidence>
<dbReference type="InterPro" id="IPR013785">
    <property type="entry name" value="Aldolase_TIM"/>
</dbReference>
<evidence type="ECO:0000256" key="5">
    <source>
        <dbReference type="ARBA" id="ARBA00023004"/>
    </source>
</evidence>
<name>A0A517YR64_9BACT</name>
<sequence>MRSAWTYQIEDTKHSPLLVFYEATRACDLVCKHCRACAQPQSHPNELSTDDSKALIDQLATFPKKPILVITGGDPLKRPDIFELIAYATESAGLDVSFVPSATPLLNVASLKKLQKAGISRLGLSIDGKDAATHDEQRGIPGTFTHAVDMLKVAKKLGLETQVNTTITKANVDQISDMADILEPLNIDLWSVFYLVPVGRGINDLKIDPPQYKDSFAALFRESQRRPFPIKTTEAPFYRRYLLQQQEILAAMPVKGKGSAEDVARPHRESNGNTSPIPTQNGNPRSTSKAPLGLNDGKGIMFVSHIGDVYPSGFLPVDCGNSRQQSVVDIYQNSDTFKKLRRPEILKGKCGYCNYRCVCGGSRARAKALTGDMLAPEPDCGYIPPTFAQHINRQKNLGKYTLDNHITTSNTTNIDLLNNEHACTCQQAAASDI</sequence>
<comment type="cofactor">
    <cofactor evidence="1">
        <name>[4Fe-4S] cluster</name>
        <dbReference type="ChEBI" id="CHEBI:49883"/>
    </cofactor>
</comment>
<reference evidence="9 10" key="1">
    <citation type="submission" date="2019-02" db="EMBL/GenBank/DDBJ databases">
        <title>Deep-cultivation of Planctomycetes and their phenomic and genomic characterization uncovers novel biology.</title>
        <authorList>
            <person name="Wiegand S."/>
            <person name="Jogler M."/>
            <person name="Boedeker C."/>
            <person name="Pinto D."/>
            <person name="Vollmers J."/>
            <person name="Rivas-Marin E."/>
            <person name="Kohn T."/>
            <person name="Peeters S.H."/>
            <person name="Heuer A."/>
            <person name="Rast P."/>
            <person name="Oberbeckmann S."/>
            <person name="Bunk B."/>
            <person name="Jeske O."/>
            <person name="Meyerdierks A."/>
            <person name="Storesund J.E."/>
            <person name="Kallscheuer N."/>
            <person name="Luecker S."/>
            <person name="Lage O.M."/>
            <person name="Pohl T."/>
            <person name="Merkel B.J."/>
            <person name="Hornburger P."/>
            <person name="Mueller R.-W."/>
            <person name="Bruemmer F."/>
            <person name="Labrenz M."/>
            <person name="Spormann A.M."/>
            <person name="Op den Camp H."/>
            <person name="Overmann J."/>
            <person name="Amann R."/>
            <person name="Jetten M.S.M."/>
            <person name="Mascher T."/>
            <person name="Medema M.H."/>
            <person name="Devos D.P."/>
            <person name="Kaster A.-K."/>
            <person name="Ovreas L."/>
            <person name="Rohde M."/>
            <person name="Galperin M.Y."/>
            <person name="Jogler C."/>
        </authorList>
    </citation>
    <scope>NUCLEOTIDE SEQUENCE [LARGE SCALE GENOMIC DNA]</scope>
    <source>
        <strain evidence="9 10">KS4</strain>
    </source>
</reference>